<evidence type="ECO:0000256" key="1">
    <source>
        <dbReference type="SAM" id="MobiDB-lite"/>
    </source>
</evidence>
<protein>
    <submittedName>
        <fullName evidence="4">Uncharacterized protein</fullName>
    </submittedName>
</protein>
<gene>
    <name evidence="4" type="ORF">WICMUC_002020</name>
</gene>
<feature type="domain" description="PEX14-like helix-turn-helix" evidence="3">
    <location>
        <begin position="6"/>
        <end position="87"/>
    </location>
</feature>
<dbReference type="Proteomes" id="UP000769528">
    <property type="component" value="Unassembled WGS sequence"/>
</dbReference>
<dbReference type="PANTHER" id="PTHR36855:SF1">
    <property type="entry name" value="PEROXISOME MEMBRANE ANCHOR PROTEIN PEX14P N-TERMINAL DOMAIN-CONTAINING PROTEIN"/>
    <property type="match status" value="1"/>
</dbReference>
<dbReference type="PANTHER" id="PTHR36855">
    <property type="entry name" value="CHROMOSOME 10, WHOLE GENOME SHOTGUN SEQUENCE"/>
    <property type="match status" value="1"/>
</dbReference>
<reference evidence="4" key="1">
    <citation type="journal article" date="2021" name="Open Biol.">
        <title>Shared evolutionary footprints suggest mitochondrial oxidative damage underlies multiple complex I losses in fungi.</title>
        <authorList>
            <person name="Schikora-Tamarit M.A."/>
            <person name="Marcet-Houben M."/>
            <person name="Nosek J."/>
            <person name="Gabaldon T."/>
        </authorList>
    </citation>
    <scope>NUCLEOTIDE SEQUENCE</scope>
    <source>
        <strain evidence="4">CBS6341</strain>
    </source>
</reference>
<comment type="caution">
    <text evidence="4">The sequence shown here is derived from an EMBL/GenBank/DDBJ whole genome shotgun (WGS) entry which is preliminary data.</text>
</comment>
<evidence type="ECO:0000313" key="4">
    <source>
        <dbReference type="EMBL" id="KAH3676389.1"/>
    </source>
</evidence>
<proteinExistence type="predicted"/>
<dbReference type="AlphaFoldDB" id="A0A9P8PRY7"/>
<name>A0A9P8PRY7_9ASCO</name>
<dbReference type="InterPro" id="IPR058841">
    <property type="entry name" value="HTH_76"/>
</dbReference>
<organism evidence="4 5">
    <name type="scientific">Wickerhamomyces mucosus</name>
    <dbReference type="NCBI Taxonomy" id="1378264"/>
    <lineage>
        <taxon>Eukaryota</taxon>
        <taxon>Fungi</taxon>
        <taxon>Dikarya</taxon>
        <taxon>Ascomycota</taxon>
        <taxon>Saccharomycotina</taxon>
        <taxon>Saccharomycetes</taxon>
        <taxon>Phaffomycetales</taxon>
        <taxon>Wickerhamomycetaceae</taxon>
        <taxon>Wickerhamomyces</taxon>
    </lineage>
</organism>
<dbReference type="EMBL" id="JAEUBF010000637">
    <property type="protein sequence ID" value="KAH3676389.1"/>
    <property type="molecule type" value="Genomic_DNA"/>
</dbReference>
<dbReference type="OrthoDB" id="9936937at2759"/>
<accession>A0A9P8PRY7</accession>
<dbReference type="Pfam" id="PF25871">
    <property type="entry name" value="HTH_76"/>
    <property type="match status" value="1"/>
</dbReference>
<evidence type="ECO:0000259" key="3">
    <source>
        <dbReference type="Pfam" id="PF25871"/>
    </source>
</evidence>
<dbReference type="Pfam" id="PF17733">
    <property type="entry name" value="KPWE_dom"/>
    <property type="match status" value="1"/>
</dbReference>
<sequence>MEDQSQVYKEFEAFDFDNEDFQNGLLNVYDSFLENLNQDRDGQIHEVITEIPADQKQRLEIQAKTFYFCSQTGNILNIEDYEEWKSNLLEPKVEEITEEPEYSSNYQNVVELIVNGKEVPGIKQIPDTVLEGTSSESKLPERKKPWETQKEPEELDHEFENSNEAKK</sequence>
<dbReference type="InterPro" id="IPR040554">
    <property type="entry name" value="KPWE_PEX14_dom"/>
</dbReference>
<evidence type="ECO:0000313" key="5">
    <source>
        <dbReference type="Proteomes" id="UP000769528"/>
    </source>
</evidence>
<feature type="region of interest" description="Disordered" evidence="1">
    <location>
        <begin position="125"/>
        <end position="167"/>
    </location>
</feature>
<keyword evidence="5" id="KW-1185">Reference proteome</keyword>
<feature type="compositionally biased region" description="Basic and acidic residues" evidence="1">
    <location>
        <begin position="138"/>
        <end position="167"/>
    </location>
</feature>
<reference evidence="4" key="2">
    <citation type="submission" date="2021-01" db="EMBL/GenBank/DDBJ databases">
        <authorList>
            <person name="Schikora-Tamarit M.A."/>
        </authorList>
    </citation>
    <scope>NUCLEOTIDE SEQUENCE</scope>
    <source>
        <strain evidence="4">CBS6341</strain>
    </source>
</reference>
<evidence type="ECO:0000259" key="2">
    <source>
        <dbReference type="Pfam" id="PF17733"/>
    </source>
</evidence>
<feature type="domain" description="Peroxisomal membrane protein PEX14-like KPWE" evidence="2">
    <location>
        <begin position="102"/>
        <end position="148"/>
    </location>
</feature>